<evidence type="ECO:0000259" key="1">
    <source>
        <dbReference type="PROSITE" id="PS50943"/>
    </source>
</evidence>
<dbReference type="Gene3D" id="1.10.260.40">
    <property type="entry name" value="lambda repressor-like DNA-binding domains"/>
    <property type="match status" value="1"/>
</dbReference>
<evidence type="ECO:0000313" key="3">
    <source>
        <dbReference type="Proteomes" id="UP000199107"/>
    </source>
</evidence>
<dbReference type="PROSITE" id="PS50943">
    <property type="entry name" value="HTH_CROC1"/>
    <property type="match status" value="1"/>
</dbReference>
<dbReference type="InterPro" id="IPR010982">
    <property type="entry name" value="Lambda_DNA-bd_dom_sf"/>
</dbReference>
<dbReference type="CDD" id="cd00093">
    <property type="entry name" value="HTH_XRE"/>
    <property type="match status" value="1"/>
</dbReference>
<name>A0A1G9RW99_9GAMM</name>
<dbReference type="RefSeq" id="WP_245701691.1">
    <property type="nucleotide sequence ID" value="NZ_FNGH01000011.1"/>
</dbReference>
<proteinExistence type="predicted"/>
<gene>
    <name evidence="2" type="ORF">SAMN05192555_11159</name>
</gene>
<sequence length="139" mass="16146">MLHIRGMDDKRRFAERLKQAMREAGYDPRPSILEREFNLRFWGKPITFQGVRRWLRGESMPSQDKLMVLAQWLQVEPQQLRYGAADDPGVGEPPAAWRAEISDEERELLDTYRALPEQQRDTLREVVTALAVASGVKPR</sequence>
<dbReference type="STRING" id="48727.SAMN05192555_11159"/>
<dbReference type="AlphaFoldDB" id="A0A1G9RW99"/>
<dbReference type="EMBL" id="FNGH01000011">
    <property type="protein sequence ID" value="SDM27442.1"/>
    <property type="molecule type" value="Genomic_DNA"/>
</dbReference>
<evidence type="ECO:0000313" key="2">
    <source>
        <dbReference type="EMBL" id="SDM27442.1"/>
    </source>
</evidence>
<keyword evidence="3" id="KW-1185">Reference proteome</keyword>
<reference evidence="3" key="1">
    <citation type="submission" date="2016-10" db="EMBL/GenBank/DDBJ databases">
        <authorList>
            <person name="Varghese N."/>
            <person name="Submissions S."/>
        </authorList>
    </citation>
    <scope>NUCLEOTIDE SEQUENCE [LARGE SCALE GENOMIC DNA]</scope>
    <source>
        <strain evidence="3">AAP</strain>
    </source>
</reference>
<dbReference type="InterPro" id="IPR001387">
    <property type="entry name" value="Cro/C1-type_HTH"/>
</dbReference>
<dbReference type="Proteomes" id="UP000199107">
    <property type="component" value="Unassembled WGS sequence"/>
</dbReference>
<organism evidence="2 3">
    <name type="scientific">Franzmannia pantelleriensis</name>
    <dbReference type="NCBI Taxonomy" id="48727"/>
    <lineage>
        <taxon>Bacteria</taxon>
        <taxon>Pseudomonadati</taxon>
        <taxon>Pseudomonadota</taxon>
        <taxon>Gammaproteobacteria</taxon>
        <taxon>Oceanospirillales</taxon>
        <taxon>Halomonadaceae</taxon>
        <taxon>Franzmannia</taxon>
    </lineage>
</organism>
<protein>
    <recommendedName>
        <fullName evidence="1">HTH cro/C1-type domain-containing protein</fullName>
    </recommendedName>
</protein>
<dbReference type="GO" id="GO:0003677">
    <property type="term" value="F:DNA binding"/>
    <property type="evidence" value="ECO:0007669"/>
    <property type="project" value="InterPro"/>
</dbReference>
<feature type="domain" description="HTH cro/C1-type" evidence="1">
    <location>
        <begin position="46"/>
        <end position="80"/>
    </location>
</feature>
<accession>A0A1G9RW99</accession>